<accession>A0A8S5MTB2</accession>
<protein>
    <submittedName>
        <fullName evidence="1">Uncharacterized protein</fullName>
    </submittedName>
</protein>
<reference evidence="1" key="1">
    <citation type="journal article" date="2021" name="Proc. Natl. Acad. Sci. U.S.A.">
        <title>A Catalog of Tens of Thousands of Viruses from Human Metagenomes Reveals Hidden Associations with Chronic Diseases.</title>
        <authorList>
            <person name="Tisza M.J."/>
            <person name="Buck C.B."/>
        </authorList>
    </citation>
    <scope>NUCLEOTIDE SEQUENCE</scope>
    <source>
        <strain evidence="1">Ct0Xn2</strain>
    </source>
</reference>
<dbReference type="EMBL" id="BK014984">
    <property type="protein sequence ID" value="DAD85553.1"/>
    <property type="molecule type" value="Genomic_DNA"/>
</dbReference>
<sequence length="87" mass="10137">MKLIELLEAIDFDNVESGIKVQICHPRRSLEDYDTSWEDYDTFNAGSEFLKPFYDLRVESLSAINTDVIRVDLDFNEKEGEVDEQTD</sequence>
<name>A0A8S5MTB2_9CAUD</name>
<proteinExistence type="predicted"/>
<evidence type="ECO:0000313" key="1">
    <source>
        <dbReference type="EMBL" id="DAD85553.1"/>
    </source>
</evidence>
<organism evidence="1">
    <name type="scientific">Siphoviridae sp. ct0Xn2</name>
    <dbReference type="NCBI Taxonomy" id="2826267"/>
    <lineage>
        <taxon>Viruses</taxon>
        <taxon>Duplodnaviria</taxon>
        <taxon>Heunggongvirae</taxon>
        <taxon>Uroviricota</taxon>
        <taxon>Caudoviricetes</taxon>
    </lineage>
</organism>